<dbReference type="InterPro" id="IPR008775">
    <property type="entry name" value="Phytyl_CoA_dOase-like"/>
</dbReference>
<evidence type="ECO:0000313" key="4">
    <source>
        <dbReference type="Proteomes" id="UP001165082"/>
    </source>
</evidence>
<evidence type="ECO:0008006" key="5">
    <source>
        <dbReference type="Google" id="ProtNLM"/>
    </source>
</evidence>
<comment type="caution">
    <text evidence="3">The sequence shown here is derived from an EMBL/GenBank/DDBJ whole genome shotgun (WGS) entry which is preliminary data.</text>
</comment>
<name>A0A9W7AIQ3_9STRA</name>
<protein>
    <recommendedName>
        <fullName evidence="5">Phytanoyl-CoA dioxygenase</fullName>
    </recommendedName>
</protein>
<gene>
    <name evidence="3" type="ORF">TrRE_jg6644</name>
</gene>
<organism evidence="3 4">
    <name type="scientific">Triparma retinervis</name>
    <dbReference type="NCBI Taxonomy" id="2557542"/>
    <lineage>
        <taxon>Eukaryota</taxon>
        <taxon>Sar</taxon>
        <taxon>Stramenopiles</taxon>
        <taxon>Ochrophyta</taxon>
        <taxon>Bolidophyceae</taxon>
        <taxon>Parmales</taxon>
        <taxon>Triparmaceae</taxon>
        <taxon>Triparma</taxon>
    </lineage>
</organism>
<dbReference type="AlphaFoldDB" id="A0A9W7AIQ3"/>
<dbReference type="Gene3D" id="2.60.120.620">
    <property type="entry name" value="q2cbj1_9rhob like domain"/>
    <property type="match status" value="1"/>
</dbReference>
<sequence>MDEESLSEGLSSSGIKSIDEIDKETIADLRAEYQTNGIVRLDLDSIKHLFPTASSLRRWTEEVAYESDLKKDDVLRTFETTAAGLRKLTRLEHFVHSHDGWRSFCDSGSPLSCLVGLVCNPGDSSSSTTSTATATATTTTAATTTAATSVPYPLYKEKLNLKPPLGSGFAPHLDAPSLKVVGLSSSFVTVMVAIDDMTIPNGCLRVVRGNWGESSAVECEEVNGSNPDGDGRRGAIPQNIADELQWDPITCKGGSVYVFNGWIPHRSAANNTSFSRRAIFLTYNPAEDGELRELYYDRMKSMRDEYKRNRGGGAAADALEEEDWLSTVPS</sequence>
<dbReference type="Proteomes" id="UP001165082">
    <property type="component" value="Unassembled WGS sequence"/>
</dbReference>
<proteinExistence type="predicted"/>
<dbReference type="Pfam" id="PF05721">
    <property type="entry name" value="PhyH"/>
    <property type="match status" value="1"/>
</dbReference>
<dbReference type="SUPFAM" id="SSF51197">
    <property type="entry name" value="Clavaminate synthase-like"/>
    <property type="match status" value="1"/>
</dbReference>
<evidence type="ECO:0000313" key="3">
    <source>
        <dbReference type="EMBL" id="GMH71311.1"/>
    </source>
</evidence>
<dbReference type="PANTHER" id="PTHR20883:SF46">
    <property type="entry name" value="PHYTANOYL-COA HYDROXYLASE"/>
    <property type="match status" value="1"/>
</dbReference>
<keyword evidence="4" id="KW-1185">Reference proteome</keyword>
<accession>A0A9W7AIQ3</accession>
<evidence type="ECO:0000256" key="2">
    <source>
        <dbReference type="SAM" id="MobiDB-lite"/>
    </source>
</evidence>
<reference evidence="3" key="1">
    <citation type="submission" date="2022-07" db="EMBL/GenBank/DDBJ databases">
        <title>Genome analysis of Parmales, a sister group of diatoms, reveals the evolutionary specialization of diatoms from phago-mixotrophs to photoautotrophs.</title>
        <authorList>
            <person name="Ban H."/>
            <person name="Sato S."/>
            <person name="Yoshikawa S."/>
            <person name="Kazumasa Y."/>
            <person name="Nakamura Y."/>
            <person name="Ichinomiya M."/>
            <person name="Saitoh K."/>
            <person name="Sato N."/>
            <person name="Blanc-Mathieu R."/>
            <person name="Endo H."/>
            <person name="Kuwata A."/>
            <person name="Ogata H."/>
        </authorList>
    </citation>
    <scope>NUCLEOTIDE SEQUENCE</scope>
</reference>
<dbReference type="OrthoDB" id="445007at2759"/>
<feature type="region of interest" description="Disordered" evidence="2">
    <location>
        <begin position="308"/>
        <end position="330"/>
    </location>
</feature>
<evidence type="ECO:0000256" key="1">
    <source>
        <dbReference type="ARBA" id="ARBA00001962"/>
    </source>
</evidence>
<comment type="cofactor">
    <cofactor evidence="1">
        <name>Fe cation</name>
        <dbReference type="ChEBI" id="CHEBI:24875"/>
    </cofactor>
</comment>
<dbReference type="PANTHER" id="PTHR20883">
    <property type="entry name" value="PHYTANOYL-COA DIOXYGENASE DOMAIN CONTAINING 1"/>
    <property type="match status" value="1"/>
</dbReference>
<dbReference type="EMBL" id="BRXZ01002842">
    <property type="protein sequence ID" value="GMH71311.1"/>
    <property type="molecule type" value="Genomic_DNA"/>
</dbReference>